<feature type="non-terminal residue" evidence="1">
    <location>
        <position position="215"/>
    </location>
</feature>
<dbReference type="Proteomes" id="UP001164746">
    <property type="component" value="Chromosome 9"/>
</dbReference>
<name>A0ABY7F4G3_MYAAR</name>
<dbReference type="EMBL" id="CP111020">
    <property type="protein sequence ID" value="WAR14216.1"/>
    <property type="molecule type" value="Genomic_DNA"/>
</dbReference>
<keyword evidence="2" id="KW-1185">Reference proteome</keyword>
<proteinExistence type="predicted"/>
<organism evidence="1 2">
    <name type="scientific">Mya arenaria</name>
    <name type="common">Soft-shell clam</name>
    <dbReference type="NCBI Taxonomy" id="6604"/>
    <lineage>
        <taxon>Eukaryota</taxon>
        <taxon>Metazoa</taxon>
        <taxon>Spiralia</taxon>
        <taxon>Lophotrochozoa</taxon>
        <taxon>Mollusca</taxon>
        <taxon>Bivalvia</taxon>
        <taxon>Autobranchia</taxon>
        <taxon>Heteroconchia</taxon>
        <taxon>Euheterodonta</taxon>
        <taxon>Imparidentia</taxon>
        <taxon>Neoheterodontei</taxon>
        <taxon>Myida</taxon>
        <taxon>Myoidea</taxon>
        <taxon>Myidae</taxon>
        <taxon>Mya</taxon>
    </lineage>
</organism>
<protein>
    <submittedName>
        <fullName evidence="1">Uncharacterized protein</fullName>
    </submittedName>
</protein>
<dbReference type="PANTHER" id="PTHR21446">
    <property type="entry name" value="DUF3504 DOMAIN-CONTAINING PROTEIN"/>
    <property type="match status" value="1"/>
</dbReference>
<gene>
    <name evidence="1" type="ORF">MAR_004321</name>
</gene>
<dbReference type="PANTHER" id="PTHR21446:SF12">
    <property type="entry name" value="POTASSIUM CHANNEL TETRAMERIZATION DOMAIN CONTAINING 1"/>
    <property type="match status" value="1"/>
</dbReference>
<evidence type="ECO:0000313" key="1">
    <source>
        <dbReference type="EMBL" id="WAR14216.1"/>
    </source>
</evidence>
<accession>A0ABY7F4G3</accession>
<dbReference type="InterPro" id="IPR052787">
    <property type="entry name" value="MAVS"/>
</dbReference>
<evidence type="ECO:0000313" key="2">
    <source>
        <dbReference type="Proteomes" id="UP001164746"/>
    </source>
</evidence>
<reference evidence="1" key="1">
    <citation type="submission" date="2022-11" db="EMBL/GenBank/DDBJ databases">
        <title>Centuries of genome instability and evolution in soft-shell clam transmissible cancer (bioRxiv).</title>
        <authorList>
            <person name="Hart S.F.M."/>
            <person name="Yonemitsu M.A."/>
            <person name="Giersch R.M."/>
            <person name="Beal B.F."/>
            <person name="Arriagada G."/>
            <person name="Davis B.W."/>
            <person name="Ostrander E.A."/>
            <person name="Goff S.P."/>
            <person name="Metzger M.J."/>
        </authorList>
    </citation>
    <scope>NUCLEOTIDE SEQUENCE</scope>
    <source>
        <strain evidence="1">MELC-2E11</strain>
        <tissue evidence="1">Siphon/mantle</tissue>
    </source>
</reference>
<sequence length="215" mass="24085">MCPVKNFKRYMSRLHPDLDDLWQRPRDSFNTTDDCWFCKSPLERNLLDIDNCSYVANHCIRATSISALDKAGFETRQIIRAIGHKLETSIKSYASRLTEGTKREMSDALSNAFLGAEQNAPMTSDIIPELSAHDLDQIFSAENDFSEVSRPIPTSEADMTTRGVLDQSFVTTNVSVDHSTNVAHIIPGSPQIINIPYMGGEQAYYNVTPQMSNCN</sequence>